<feature type="region of interest" description="Disordered" evidence="1">
    <location>
        <begin position="150"/>
        <end position="170"/>
    </location>
</feature>
<dbReference type="InterPro" id="IPR029058">
    <property type="entry name" value="AB_hydrolase_fold"/>
</dbReference>
<dbReference type="Proteomes" id="UP001363151">
    <property type="component" value="Unassembled WGS sequence"/>
</dbReference>
<proteinExistence type="predicted"/>
<gene>
    <name evidence="3" type="ORF">SO694_00060021</name>
</gene>
<evidence type="ECO:0000313" key="3">
    <source>
        <dbReference type="EMBL" id="KAK7236142.1"/>
    </source>
</evidence>
<protein>
    <submittedName>
        <fullName evidence="3">Palmitoyl-(Protein) hydrolase</fullName>
    </submittedName>
</protein>
<feature type="region of interest" description="Disordered" evidence="1">
    <location>
        <begin position="1"/>
        <end position="30"/>
    </location>
</feature>
<feature type="region of interest" description="Disordered" evidence="1">
    <location>
        <begin position="655"/>
        <end position="712"/>
    </location>
</feature>
<dbReference type="EMBL" id="JBBJCI010000286">
    <property type="protein sequence ID" value="KAK7236142.1"/>
    <property type="molecule type" value="Genomic_DNA"/>
</dbReference>
<dbReference type="GO" id="GO:0016787">
    <property type="term" value="F:hydrolase activity"/>
    <property type="evidence" value="ECO:0007669"/>
    <property type="project" value="UniProtKB-KW"/>
</dbReference>
<feature type="region of interest" description="Disordered" evidence="1">
    <location>
        <begin position="212"/>
        <end position="249"/>
    </location>
</feature>
<keyword evidence="4" id="KW-1185">Reference proteome</keyword>
<dbReference type="PANTHER" id="PTHR43358:SF4">
    <property type="entry name" value="ALPHA_BETA HYDROLASE FOLD-1 DOMAIN-CONTAINING PROTEIN"/>
    <property type="match status" value="1"/>
</dbReference>
<dbReference type="InterPro" id="IPR052920">
    <property type="entry name" value="DNA-binding_regulatory"/>
</dbReference>
<dbReference type="Gene3D" id="3.40.50.1820">
    <property type="entry name" value="alpha/beta hydrolase"/>
    <property type="match status" value="1"/>
</dbReference>
<dbReference type="SUPFAM" id="SSF53474">
    <property type="entry name" value="alpha/beta-Hydrolases"/>
    <property type="match status" value="1"/>
</dbReference>
<dbReference type="PANTHER" id="PTHR43358">
    <property type="entry name" value="ALPHA/BETA-HYDROLASE"/>
    <property type="match status" value="1"/>
</dbReference>
<name>A0ABR1FQZ7_AURAN</name>
<dbReference type="InterPro" id="IPR000073">
    <property type="entry name" value="AB_hydrolase_1"/>
</dbReference>
<keyword evidence="3" id="KW-0378">Hydrolase</keyword>
<evidence type="ECO:0000259" key="2">
    <source>
        <dbReference type="Pfam" id="PF00561"/>
    </source>
</evidence>
<reference evidence="3 4" key="1">
    <citation type="submission" date="2024-03" db="EMBL/GenBank/DDBJ databases">
        <title>Aureococcus anophagefferens CCMP1851 and Kratosvirus quantuckense: Draft genome of a second virus-susceptible host strain in the model system.</title>
        <authorList>
            <person name="Chase E."/>
            <person name="Truchon A.R."/>
            <person name="Schepens W."/>
            <person name="Wilhelm S.W."/>
        </authorList>
    </citation>
    <scope>NUCLEOTIDE SEQUENCE [LARGE SCALE GENOMIC DNA]</scope>
    <source>
        <strain evidence="3 4">CCMP1851</strain>
    </source>
</reference>
<comment type="caution">
    <text evidence="3">The sequence shown here is derived from an EMBL/GenBank/DDBJ whole genome shotgun (WGS) entry which is preliminary data.</text>
</comment>
<organism evidence="3 4">
    <name type="scientific">Aureococcus anophagefferens</name>
    <name type="common">Harmful bloom alga</name>
    <dbReference type="NCBI Taxonomy" id="44056"/>
    <lineage>
        <taxon>Eukaryota</taxon>
        <taxon>Sar</taxon>
        <taxon>Stramenopiles</taxon>
        <taxon>Ochrophyta</taxon>
        <taxon>Pelagophyceae</taxon>
        <taxon>Pelagomonadales</taxon>
        <taxon>Pelagomonadaceae</taxon>
        <taxon>Aureococcus</taxon>
    </lineage>
</organism>
<dbReference type="Pfam" id="PF00561">
    <property type="entry name" value="Abhydrolase_1"/>
    <property type="match status" value="1"/>
</dbReference>
<evidence type="ECO:0000256" key="1">
    <source>
        <dbReference type="SAM" id="MobiDB-lite"/>
    </source>
</evidence>
<sequence>MQWLKEAASPRTPRGGRLREAKGMTRKRGSSFWKGAAPELHEQCSVRFDHGSLFGLQNEIADGWPERRGPAVRLASSLEASAERSYVGAIFGGGARSRRTVWLRLEKGPLLVYEEPIYALSRVDLMVERVPSGGGKRIGRVDLSQVKLHADVHDGGDGDDEQTPSLTLSSASGDEGELVLLFASFEEMLGWWKAFSRVQTLARRSDAGIYGGAAGDGAPEAPDVARVASPRGSRSRTASSAARASMSGRDDFEDGPLVEDGGFFGALWEAYDSVLRLIIRPPRARYDLGELGPAAFRFRGARVERVDFELRNARGLKLRCSRWLPRRDRDLDGDAEGGAPAKRGSFVADFFEDNWPLSDAERRRRDAMPTVIYCHGNASCRVEALQALPVCLSLGLSVVALDTAGSGKSEGKFVSLGFFEQSDVAAVDEHLRSACRVDRVALWGRSMGAATCLLYASRLGPETAAVVADSSFMDLRALCRDLARNIAPSVPTNLIDSAVARVASSVDYYAHFHLDDVSPAGAVKTCGAPTLLVHGAKDSFIPPAHAKALFEAFGADDVALVLDEGAHASPRGAKAVEAILQLLTLKVCDGEPLFPLNPTFAGTAPPWSPKWESPKASLAAPPRPNEATPQRDQPSKLMTHLADLYDRLSDLTVPARDAAESDPASPRPPPPAGLIPRSPPVGGSPAKRHRNPEFVPAEPRANAEFAAGMSDDRARAIQDGSAIFGTKK</sequence>
<feature type="compositionally biased region" description="Pro residues" evidence="1">
    <location>
        <begin position="665"/>
        <end position="679"/>
    </location>
</feature>
<feature type="compositionally biased region" description="Low complexity" evidence="1">
    <location>
        <begin position="216"/>
        <end position="247"/>
    </location>
</feature>
<evidence type="ECO:0000313" key="4">
    <source>
        <dbReference type="Proteomes" id="UP001363151"/>
    </source>
</evidence>
<feature type="domain" description="AB hydrolase-1" evidence="2">
    <location>
        <begin position="369"/>
        <end position="492"/>
    </location>
</feature>
<feature type="region of interest" description="Disordered" evidence="1">
    <location>
        <begin position="605"/>
        <end position="635"/>
    </location>
</feature>
<accession>A0ABR1FQZ7</accession>